<dbReference type="Pfam" id="PF18718">
    <property type="entry name" value="CxC5"/>
    <property type="match status" value="1"/>
</dbReference>
<name>A0A165YG10_9AGAM</name>
<dbReference type="InterPro" id="IPR041539">
    <property type="entry name" value="CxC5"/>
</dbReference>
<dbReference type="AlphaFoldDB" id="A0A165YG10"/>
<keyword evidence="4" id="KW-1185">Reference proteome</keyword>
<evidence type="ECO:0000259" key="1">
    <source>
        <dbReference type="Pfam" id="PF18718"/>
    </source>
</evidence>
<dbReference type="EMBL" id="KV417698">
    <property type="protein sequence ID" value="KZP09520.1"/>
    <property type="molecule type" value="Genomic_DNA"/>
</dbReference>
<reference evidence="3 4" key="1">
    <citation type="journal article" date="2016" name="Mol. Biol. Evol.">
        <title>Comparative Genomics of Early-Diverging Mushroom-Forming Fungi Provides Insights into the Origins of Lignocellulose Decay Capabilities.</title>
        <authorList>
            <person name="Nagy L.G."/>
            <person name="Riley R."/>
            <person name="Tritt A."/>
            <person name="Adam C."/>
            <person name="Daum C."/>
            <person name="Floudas D."/>
            <person name="Sun H."/>
            <person name="Yadav J.S."/>
            <person name="Pangilinan J."/>
            <person name="Larsson K.H."/>
            <person name="Matsuura K."/>
            <person name="Barry K."/>
            <person name="Labutti K."/>
            <person name="Kuo R."/>
            <person name="Ohm R.A."/>
            <person name="Bhattacharya S.S."/>
            <person name="Shirouzu T."/>
            <person name="Yoshinaga Y."/>
            <person name="Martin F.M."/>
            <person name="Grigoriev I.V."/>
            <person name="Hibbett D.S."/>
        </authorList>
    </citation>
    <scope>NUCLEOTIDE SEQUENCE [LARGE SCALE GENOMIC DNA]</scope>
    <source>
        <strain evidence="3 4">CBS 109695</strain>
    </source>
</reference>
<dbReference type="Proteomes" id="UP000076532">
    <property type="component" value="Unassembled WGS sequence"/>
</dbReference>
<feature type="domain" description="CxC6 like cysteine cluster associated with KDZ" evidence="2">
    <location>
        <begin position="337"/>
        <end position="400"/>
    </location>
</feature>
<accession>A0A165YG10</accession>
<dbReference type="InterPro" id="IPR040898">
    <property type="entry name" value="CxC6"/>
</dbReference>
<protein>
    <recommendedName>
        <fullName evidence="5">CxC5 like cysteine cluster associated with KDZ domain-containing protein</fullName>
    </recommendedName>
</protein>
<feature type="domain" description="CxC5 like cysteine cluster associated with KDZ" evidence="1">
    <location>
        <begin position="115"/>
        <end position="237"/>
    </location>
</feature>
<evidence type="ECO:0008006" key="5">
    <source>
        <dbReference type="Google" id="ProtNLM"/>
    </source>
</evidence>
<dbReference type="STRING" id="436010.A0A165YG10"/>
<dbReference type="Pfam" id="PF18721">
    <property type="entry name" value="CxC6"/>
    <property type="match status" value="1"/>
</dbReference>
<evidence type="ECO:0000313" key="3">
    <source>
        <dbReference type="EMBL" id="KZP09520.1"/>
    </source>
</evidence>
<gene>
    <name evidence="3" type="ORF">FIBSPDRAFT_759879</name>
</gene>
<evidence type="ECO:0000259" key="2">
    <source>
        <dbReference type="Pfam" id="PF18721"/>
    </source>
</evidence>
<proteinExistence type="predicted"/>
<sequence>MSAHLPASTPQSNQLSIPQLVKFSSIITCLKEHISWHQIHTTTTAPITLPSSVVAFSAEALDIHQETIENTWSTLRDSLWGSVEADPSRDTSRLIRDQGLLELFLTHGMKHKLGLHTIFPPSRVCLDSRCDVIIGDRRIPQALSKLEKYEATLFTKNMGPIPAWSVSAACRKCNARYHADYYVHEFGTRRTYYSGVVPDIIEVTMHCYVERALCERFTNSMATAWVSATNNARMYNLETVDRVSRLPRPWGHSLELRTETVWDAFFLNALILDCHERGETLELANNVPNQASRFEPALQARNERMVGPGQELWNHACNLCCDKREINGIIEFLRSGVTDGITLGHPCCSIHDCKVALQSQRHHHCIHHREHDGVCAIVGCARRADANHTTCSDPEHRKLEIRLSTGEVTEITSDDHPDKPDGGNTKLRARFGRRRTHNEQLCVSTCGIIFGRMTMYGSEGVNGVRLFHRVLFPTKASLPGVIFYDNNCHMKAVIDKIPDMHFIDCALPVDVFHMKSKHKEGDDDCNRFCNPAMFPSLMVGDKWRFNSSAAEITNAWFGGFQSMVREMRVDRYNFFLDEMIKRRNRTTIVDLERRHAHPYQIPRVDLLT</sequence>
<organism evidence="3 4">
    <name type="scientific">Athelia psychrophila</name>
    <dbReference type="NCBI Taxonomy" id="1759441"/>
    <lineage>
        <taxon>Eukaryota</taxon>
        <taxon>Fungi</taxon>
        <taxon>Dikarya</taxon>
        <taxon>Basidiomycota</taxon>
        <taxon>Agaricomycotina</taxon>
        <taxon>Agaricomycetes</taxon>
        <taxon>Agaricomycetidae</taxon>
        <taxon>Atheliales</taxon>
        <taxon>Atheliaceae</taxon>
        <taxon>Athelia</taxon>
    </lineage>
</organism>
<evidence type="ECO:0000313" key="4">
    <source>
        <dbReference type="Proteomes" id="UP000076532"/>
    </source>
</evidence>
<dbReference type="OrthoDB" id="2501483at2759"/>